<dbReference type="EMBL" id="ONZP01000657">
    <property type="protein sequence ID" value="SPJ88932.1"/>
    <property type="molecule type" value="Genomic_DNA"/>
</dbReference>
<dbReference type="AlphaFoldDB" id="A0AAE8SP93"/>
<proteinExistence type="predicted"/>
<reference evidence="2" key="1">
    <citation type="submission" date="2018-03" db="EMBL/GenBank/DDBJ databases">
        <authorList>
            <person name="Guldener U."/>
        </authorList>
    </citation>
    <scope>NUCLEOTIDE SEQUENCE</scope>
</reference>
<protein>
    <submittedName>
        <fullName evidence="2">Uncharacterized protein</fullName>
    </submittedName>
</protein>
<dbReference type="Proteomes" id="UP001187734">
    <property type="component" value="Unassembled WGS sequence"/>
</dbReference>
<sequence>MASKAEALSSMPRSMTLTDLPEEVLSEIFSYFCLHCCGEFNPDKGVGTPQQHKRQRPAQVRDKRSWYSLNKHALYSLALSCKALHPIAEAILYHEFAPGYGDSERSIYFSFELRIHPFMRTVGRRRDLAEKVRMISIDQTIAYRENCEESLEALKQGASDLGIDLGAAWQRRVAEIRHDPDYPMDSYHRAWLDTLCSIFDPEYTWLAGPLRRLQLELIAMLIALLPKLEHIGLEGFWNFHHFPDDPLKVLGVTELPYLRSYEVRTDGFFILDKAVNLKELSIYNVTPSEITLLFSERAHVETLRMTGVRHLPSSVSHALRFAAKNLRSFVYEAQAEDDQPHYESTRGEFNAEVIVGMLREYSQTLETLHLDFRGVVYHSPRCYFYSPDFTLQNFTKLRHVFLSTGILFDASRGIDNTESTSEPPHAVISRLLPPSIESLYLAWDCPSVSGVEAGLVELAHAKQETGCLQHLRRVGLHYSGRLEEAVDRALEAAGIDFVYERWPTLQDIAYDERDSEGESWGDDDDEDEDDEDDDE</sequence>
<evidence type="ECO:0000256" key="1">
    <source>
        <dbReference type="SAM" id="MobiDB-lite"/>
    </source>
</evidence>
<feature type="region of interest" description="Disordered" evidence="1">
    <location>
        <begin position="510"/>
        <end position="535"/>
    </location>
</feature>
<evidence type="ECO:0000313" key="2">
    <source>
        <dbReference type="EMBL" id="SPJ88932.1"/>
    </source>
</evidence>
<evidence type="ECO:0000313" key="3">
    <source>
        <dbReference type="Proteomes" id="UP001187734"/>
    </source>
</evidence>
<name>A0AAE8SP93_9HYPO</name>
<organism evidence="2 3">
    <name type="scientific">Fusarium torulosum</name>
    <dbReference type="NCBI Taxonomy" id="33205"/>
    <lineage>
        <taxon>Eukaryota</taxon>
        <taxon>Fungi</taxon>
        <taxon>Dikarya</taxon>
        <taxon>Ascomycota</taxon>
        <taxon>Pezizomycotina</taxon>
        <taxon>Sordariomycetes</taxon>
        <taxon>Hypocreomycetidae</taxon>
        <taxon>Hypocreales</taxon>
        <taxon>Nectriaceae</taxon>
        <taxon>Fusarium</taxon>
    </lineage>
</organism>
<feature type="compositionally biased region" description="Acidic residues" evidence="1">
    <location>
        <begin position="513"/>
        <end position="535"/>
    </location>
</feature>
<comment type="caution">
    <text evidence="2">The sequence shown here is derived from an EMBL/GenBank/DDBJ whole genome shotgun (WGS) entry which is preliminary data.</text>
</comment>
<keyword evidence="3" id="KW-1185">Reference proteome</keyword>
<accession>A0AAE8SP93</accession>
<gene>
    <name evidence="2" type="ORF">FTOL_12827</name>
</gene>